<keyword evidence="3" id="KW-1185">Reference proteome</keyword>
<feature type="domain" description="ZSWIM1/3 RNaseH-like" evidence="1">
    <location>
        <begin position="1"/>
        <end position="25"/>
    </location>
</feature>
<reference evidence="2" key="2">
    <citation type="journal article" date="2023" name="Microbiol Resour">
        <title>Decontamination and Annotation of the Draft Genome Sequence of the Oomycete Lagenidium giganteum ARSEF 373.</title>
        <authorList>
            <person name="Morgan W.R."/>
            <person name="Tartar A."/>
        </authorList>
    </citation>
    <scope>NUCLEOTIDE SEQUENCE</scope>
    <source>
        <strain evidence="2">ARSEF 373</strain>
    </source>
</reference>
<dbReference type="EMBL" id="DAKRPA010000096">
    <property type="protein sequence ID" value="DAZ98822.1"/>
    <property type="molecule type" value="Genomic_DNA"/>
</dbReference>
<evidence type="ECO:0000313" key="3">
    <source>
        <dbReference type="Proteomes" id="UP001146120"/>
    </source>
</evidence>
<dbReference type="AlphaFoldDB" id="A0AAV2YW04"/>
<organism evidence="2 3">
    <name type="scientific">Lagenidium giganteum</name>
    <dbReference type="NCBI Taxonomy" id="4803"/>
    <lineage>
        <taxon>Eukaryota</taxon>
        <taxon>Sar</taxon>
        <taxon>Stramenopiles</taxon>
        <taxon>Oomycota</taxon>
        <taxon>Peronosporomycetes</taxon>
        <taxon>Pythiales</taxon>
        <taxon>Pythiaceae</taxon>
    </lineage>
</organism>
<protein>
    <recommendedName>
        <fullName evidence="1">ZSWIM1/3 RNaseH-like domain-containing protein</fullName>
    </recommendedName>
</protein>
<comment type="caution">
    <text evidence="2">The sequence shown here is derived from an EMBL/GenBank/DDBJ whole genome shotgun (WGS) entry which is preliminary data.</text>
</comment>
<accession>A0AAV2YW04</accession>
<dbReference type="Pfam" id="PF21056">
    <property type="entry name" value="ZSWIM1-3_RNaseH-like"/>
    <property type="match status" value="1"/>
</dbReference>
<proteinExistence type="predicted"/>
<gene>
    <name evidence="2" type="ORF">N0F65_000978</name>
</gene>
<dbReference type="Proteomes" id="UP001146120">
    <property type="component" value="Unassembled WGS sequence"/>
</dbReference>
<evidence type="ECO:0000259" key="1">
    <source>
        <dbReference type="Pfam" id="PF21056"/>
    </source>
</evidence>
<reference evidence="2" key="1">
    <citation type="submission" date="2022-11" db="EMBL/GenBank/DDBJ databases">
        <authorList>
            <person name="Morgan W.R."/>
            <person name="Tartar A."/>
        </authorList>
    </citation>
    <scope>NUCLEOTIDE SEQUENCE</scope>
    <source>
        <strain evidence="2">ARSEF 373</strain>
    </source>
</reference>
<dbReference type="InterPro" id="IPR048324">
    <property type="entry name" value="ZSWIM1-3_RNaseH-like"/>
</dbReference>
<evidence type="ECO:0000313" key="2">
    <source>
        <dbReference type="EMBL" id="DAZ98822.1"/>
    </source>
</evidence>
<name>A0AAV2YW04_9STRA</name>
<sequence length="25" mass="2997">MRQMFDQFPEVLLVIATHNTNNSKY</sequence>